<name>A0ABS4SIR6_9PROT</name>
<evidence type="ECO:0000313" key="3">
    <source>
        <dbReference type="Proteomes" id="UP000781958"/>
    </source>
</evidence>
<dbReference type="Proteomes" id="UP000781958">
    <property type="component" value="Unassembled WGS sequence"/>
</dbReference>
<proteinExistence type="predicted"/>
<dbReference type="EMBL" id="JAGINP010000006">
    <property type="protein sequence ID" value="MBP2292392.1"/>
    <property type="molecule type" value="Genomic_DNA"/>
</dbReference>
<protein>
    <submittedName>
        <fullName evidence="2">Uncharacterized protein</fullName>
    </submittedName>
</protein>
<keyword evidence="1" id="KW-0732">Signal</keyword>
<comment type="caution">
    <text evidence="2">The sequence shown here is derived from an EMBL/GenBank/DDBJ whole genome shotgun (WGS) entry which is preliminary data.</text>
</comment>
<feature type="chain" id="PRO_5045756966" evidence="1">
    <location>
        <begin position="28"/>
        <end position="126"/>
    </location>
</feature>
<sequence length="126" mass="12846">MVRPTTRALGGAALAAGLLCAAASANATYLDDEGRGCVFGYKFGIDLLATGYNPGPYPAYCPPPVAVYPAPPVAAPTAPLILAKAPRYYCTVRSPALAGDRLSSLSGILCGGDSALGSDLRVDSRR</sequence>
<evidence type="ECO:0000256" key="1">
    <source>
        <dbReference type="SAM" id="SignalP"/>
    </source>
</evidence>
<organism evidence="2 3">
    <name type="scientific">Azospirillum rugosum</name>
    <dbReference type="NCBI Taxonomy" id="416170"/>
    <lineage>
        <taxon>Bacteria</taxon>
        <taxon>Pseudomonadati</taxon>
        <taxon>Pseudomonadota</taxon>
        <taxon>Alphaproteobacteria</taxon>
        <taxon>Rhodospirillales</taxon>
        <taxon>Azospirillaceae</taxon>
        <taxon>Azospirillum</taxon>
    </lineage>
</organism>
<evidence type="ECO:0000313" key="2">
    <source>
        <dbReference type="EMBL" id="MBP2292392.1"/>
    </source>
</evidence>
<dbReference type="RefSeq" id="WP_209766258.1">
    <property type="nucleotide sequence ID" value="NZ_JAGINP010000006.1"/>
</dbReference>
<accession>A0ABS4SIR6</accession>
<reference evidence="2 3" key="1">
    <citation type="submission" date="2021-03" db="EMBL/GenBank/DDBJ databases">
        <title>Genomic Encyclopedia of Type Strains, Phase III (KMG-III): the genomes of soil and plant-associated and newly described type strains.</title>
        <authorList>
            <person name="Whitman W."/>
        </authorList>
    </citation>
    <scope>NUCLEOTIDE SEQUENCE [LARGE SCALE GENOMIC DNA]</scope>
    <source>
        <strain evidence="2 3">IMMIB AFH-6</strain>
    </source>
</reference>
<keyword evidence="3" id="KW-1185">Reference proteome</keyword>
<gene>
    <name evidence="2" type="ORF">J2851_002162</name>
</gene>
<feature type="signal peptide" evidence="1">
    <location>
        <begin position="1"/>
        <end position="27"/>
    </location>
</feature>